<name>A0A1Y1IUU9_KLENI</name>
<evidence type="ECO:0000313" key="2">
    <source>
        <dbReference type="EMBL" id="GAQ93151.1"/>
    </source>
</evidence>
<organism evidence="2 3">
    <name type="scientific">Klebsormidium nitens</name>
    <name type="common">Green alga</name>
    <name type="synonym">Ulothrix nitens</name>
    <dbReference type="NCBI Taxonomy" id="105231"/>
    <lineage>
        <taxon>Eukaryota</taxon>
        <taxon>Viridiplantae</taxon>
        <taxon>Streptophyta</taxon>
        <taxon>Klebsormidiophyceae</taxon>
        <taxon>Klebsormidiales</taxon>
        <taxon>Klebsormidiaceae</taxon>
        <taxon>Klebsormidium</taxon>
    </lineage>
</organism>
<feature type="compositionally biased region" description="Basic and acidic residues" evidence="1">
    <location>
        <begin position="208"/>
        <end position="221"/>
    </location>
</feature>
<feature type="compositionally biased region" description="Basic and acidic residues" evidence="1">
    <location>
        <begin position="97"/>
        <end position="124"/>
    </location>
</feature>
<feature type="compositionally biased region" description="Acidic residues" evidence="1">
    <location>
        <begin position="125"/>
        <end position="134"/>
    </location>
</feature>
<feature type="region of interest" description="Disordered" evidence="1">
    <location>
        <begin position="162"/>
        <end position="221"/>
    </location>
</feature>
<feature type="compositionally biased region" description="Basic and acidic residues" evidence="1">
    <location>
        <begin position="14"/>
        <end position="45"/>
    </location>
</feature>
<protein>
    <submittedName>
        <fullName evidence="2">Uncharacterized protein</fullName>
    </submittedName>
</protein>
<reference evidence="2 3" key="1">
    <citation type="journal article" date="2014" name="Nat. Commun.">
        <title>Klebsormidium flaccidum genome reveals primary factors for plant terrestrial adaptation.</title>
        <authorList>
            <person name="Hori K."/>
            <person name="Maruyama F."/>
            <person name="Fujisawa T."/>
            <person name="Togashi T."/>
            <person name="Yamamoto N."/>
            <person name="Seo M."/>
            <person name="Sato S."/>
            <person name="Yamada T."/>
            <person name="Mori H."/>
            <person name="Tajima N."/>
            <person name="Moriyama T."/>
            <person name="Ikeuchi M."/>
            <person name="Watanabe M."/>
            <person name="Wada H."/>
            <person name="Kobayashi K."/>
            <person name="Saito M."/>
            <person name="Masuda T."/>
            <person name="Sasaki-Sekimoto Y."/>
            <person name="Mashiguchi K."/>
            <person name="Awai K."/>
            <person name="Shimojima M."/>
            <person name="Masuda S."/>
            <person name="Iwai M."/>
            <person name="Nobusawa T."/>
            <person name="Narise T."/>
            <person name="Kondo S."/>
            <person name="Saito H."/>
            <person name="Sato R."/>
            <person name="Murakawa M."/>
            <person name="Ihara Y."/>
            <person name="Oshima-Yamada Y."/>
            <person name="Ohtaka K."/>
            <person name="Satoh M."/>
            <person name="Sonobe K."/>
            <person name="Ishii M."/>
            <person name="Ohtani R."/>
            <person name="Kanamori-Sato M."/>
            <person name="Honoki R."/>
            <person name="Miyazaki D."/>
            <person name="Mochizuki H."/>
            <person name="Umetsu J."/>
            <person name="Higashi K."/>
            <person name="Shibata D."/>
            <person name="Kamiya Y."/>
            <person name="Sato N."/>
            <person name="Nakamura Y."/>
            <person name="Tabata S."/>
            <person name="Ida S."/>
            <person name="Kurokawa K."/>
            <person name="Ohta H."/>
        </authorList>
    </citation>
    <scope>NUCLEOTIDE SEQUENCE [LARGE SCALE GENOMIC DNA]</scope>
    <source>
        <strain evidence="2 3">NIES-2285</strain>
    </source>
</reference>
<feature type="compositionally biased region" description="Basic and acidic residues" evidence="1">
    <location>
        <begin position="181"/>
        <end position="198"/>
    </location>
</feature>
<feature type="compositionally biased region" description="Basic and acidic residues" evidence="1">
    <location>
        <begin position="68"/>
        <end position="88"/>
    </location>
</feature>
<keyword evidence="3" id="KW-1185">Reference proteome</keyword>
<dbReference type="AlphaFoldDB" id="A0A1Y1IUU9"/>
<evidence type="ECO:0000313" key="3">
    <source>
        <dbReference type="Proteomes" id="UP000054558"/>
    </source>
</evidence>
<feature type="region of interest" description="Disordered" evidence="1">
    <location>
        <begin position="1"/>
        <end position="139"/>
    </location>
</feature>
<dbReference type="Proteomes" id="UP000054558">
    <property type="component" value="Unassembled WGS sequence"/>
</dbReference>
<dbReference type="EMBL" id="DF238274">
    <property type="protein sequence ID" value="GAQ93151.1"/>
    <property type="molecule type" value="Genomic_DNA"/>
</dbReference>
<sequence>MGGMSVLGASSSRGNERKREPNDGGETKPKSQNKGERRREKKEKQAFVAGPPAASFKLKRGVSGGLLELRKLGHRRSDCREKPKEGRDPGAVCAQCGRKDSHKSHECWEKFPEKRPETWKKRDAEEDSREEDDQWSPFMAWSATVRGASAHLRAQAVMADEGLQLRPSTQAQPDTIPAARARGEADRLAARPKEDRLRKGGPPPPFKPKGERPPKAPETEG</sequence>
<gene>
    <name evidence="2" type="ORF">KFL_013250015</name>
</gene>
<evidence type="ECO:0000256" key="1">
    <source>
        <dbReference type="SAM" id="MobiDB-lite"/>
    </source>
</evidence>
<proteinExistence type="predicted"/>
<accession>A0A1Y1IUU9</accession>